<dbReference type="GO" id="GO:0046872">
    <property type="term" value="F:metal ion binding"/>
    <property type="evidence" value="ECO:0007669"/>
    <property type="project" value="UniProtKB-KW"/>
</dbReference>
<evidence type="ECO:0000313" key="13">
    <source>
        <dbReference type="Proteomes" id="UP000198656"/>
    </source>
</evidence>
<evidence type="ECO:0000313" key="12">
    <source>
        <dbReference type="EMBL" id="SDI56769.1"/>
    </source>
</evidence>
<evidence type="ECO:0000256" key="4">
    <source>
        <dbReference type="ARBA" id="ARBA00022617"/>
    </source>
</evidence>
<name>A0A1G8LM42_9FIRM</name>
<feature type="region of interest" description="Disordered" evidence="11">
    <location>
        <begin position="423"/>
        <end position="450"/>
    </location>
</feature>
<dbReference type="Pfam" id="PF02335">
    <property type="entry name" value="Cytochrom_C552"/>
    <property type="match status" value="1"/>
</dbReference>
<dbReference type="PANTHER" id="PTHR30633">
    <property type="entry name" value="CYTOCHROME C-552 RESPIRATORY NITRITE REDUCTASE"/>
    <property type="match status" value="1"/>
</dbReference>
<protein>
    <recommendedName>
        <fullName evidence="3">nitrite reductase (cytochrome; ammonia-forming)</fullName>
        <ecNumber evidence="3">1.7.2.2</ecNumber>
    </recommendedName>
</protein>
<dbReference type="AlphaFoldDB" id="A0A1G8LM42"/>
<dbReference type="GO" id="GO:0042279">
    <property type="term" value="F:nitrite reductase (cytochrome, ammonia-forming) activity"/>
    <property type="evidence" value="ECO:0007669"/>
    <property type="project" value="UniProtKB-EC"/>
</dbReference>
<evidence type="ECO:0000256" key="9">
    <source>
        <dbReference type="ARBA" id="ARBA00023004"/>
    </source>
</evidence>
<evidence type="ECO:0000256" key="1">
    <source>
        <dbReference type="ARBA" id="ARBA00004196"/>
    </source>
</evidence>
<dbReference type="RefSeq" id="WP_092335830.1">
    <property type="nucleotide sequence ID" value="NZ_FNCP01000051.1"/>
</dbReference>
<keyword evidence="7" id="KW-0106">Calcium</keyword>
<dbReference type="EMBL" id="FNCP01000051">
    <property type="protein sequence ID" value="SDI56769.1"/>
    <property type="molecule type" value="Genomic_DNA"/>
</dbReference>
<dbReference type="STRING" id="1121419.SAMN05443529_1518"/>
<dbReference type="GO" id="GO:0019645">
    <property type="term" value="P:anaerobic electron transport chain"/>
    <property type="evidence" value="ECO:0007669"/>
    <property type="project" value="TreeGrafter"/>
</dbReference>
<dbReference type="Proteomes" id="UP000198656">
    <property type="component" value="Unassembled WGS sequence"/>
</dbReference>
<organism evidence="12 13">
    <name type="scientific">Desulfosporosinus hippei DSM 8344</name>
    <dbReference type="NCBI Taxonomy" id="1121419"/>
    <lineage>
        <taxon>Bacteria</taxon>
        <taxon>Bacillati</taxon>
        <taxon>Bacillota</taxon>
        <taxon>Clostridia</taxon>
        <taxon>Eubacteriales</taxon>
        <taxon>Desulfitobacteriaceae</taxon>
        <taxon>Desulfosporosinus</taxon>
    </lineage>
</organism>
<dbReference type="PIRSF" id="PIRSF000243">
    <property type="entry name" value="Cyt_c552"/>
    <property type="match status" value="1"/>
</dbReference>
<evidence type="ECO:0000256" key="7">
    <source>
        <dbReference type="ARBA" id="ARBA00022837"/>
    </source>
</evidence>
<comment type="subcellular location">
    <subcellularLocation>
        <location evidence="1">Cell envelope</location>
    </subcellularLocation>
</comment>
<dbReference type="Gene3D" id="1.10.1130.10">
    <property type="entry name" value="Flavocytochrome C3, Chain A"/>
    <property type="match status" value="1"/>
</dbReference>
<proteinExistence type="inferred from homology"/>
<evidence type="ECO:0000256" key="10">
    <source>
        <dbReference type="ARBA" id="ARBA00049131"/>
    </source>
</evidence>
<evidence type="ECO:0000256" key="2">
    <source>
        <dbReference type="ARBA" id="ARBA00009288"/>
    </source>
</evidence>
<dbReference type="GO" id="GO:0030288">
    <property type="term" value="C:outer membrane-bounded periplasmic space"/>
    <property type="evidence" value="ECO:0007669"/>
    <property type="project" value="TreeGrafter"/>
</dbReference>
<evidence type="ECO:0000256" key="8">
    <source>
        <dbReference type="ARBA" id="ARBA00023002"/>
    </source>
</evidence>
<dbReference type="CDD" id="cd00548">
    <property type="entry name" value="NrfA-like"/>
    <property type="match status" value="1"/>
</dbReference>
<keyword evidence="9" id="KW-0408">Iron</keyword>
<dbReference type="PROSITE" id="PS51257">
    <property type="entry name" value="PROKAR_LIPOPROTEIN"/>
    <property type="match status" value="1"/>
</dbReference>
<evidence type="ECO:0000256" key="5">
    <source>
        <dbReference type="ARBA" id="ARBA00022723"/>
    </source>
</evidence>
<sequence>MFKTWRSFLLLSLMLILFGFLILGCNQQSPAPPTTVTIPEGELDPAVWGKAYPDHYASYLEQKEQIKGNSKYGGSVPESHLKESPAQVKLFAGYPFSEDYNEERGHVWALEDVTRTLRVGPKTISSCWNCKSPNVKPLVDKMGDSFWATPFADLKDQIKHPIACANCHDSKTMELTITSIPLLDALKTRGIDPTKFSRQEMRTMVCAQCHVEYYFKPDNKKVTFPWNYGLRMDDAEKLYTELNFKDWDHKESQAPMLKAQHPDYELFSTGVHAANGVACADCHMPYVKQGQSKISSHHLQSPLNHISQSCQTCHKQSEEYLKNQVIGTQDQVYKAKVALETALTDAINSITTASNNSAAKADMMNEARNLHRKAQWRWDYISAENSMGWHSPKEALRILGEGLDLARQAQLKANLGVGANVAGAANPDAGKTPGSGTAVEAAGQGTAPKQ</sequence>
<keyword evidence="4" id="KW-0349">Heme</keyword>
<dbReference type="PANTHER" id="PTHR30633:SF0">
    <property type="entry name" value="CYTOCHROME C-552"/>
    <property type="match status" value="1"/>
</dbReference>
<dbReference type="SUPFAM" id="SSF48695">
    <property type="entry name" value="Multiheme cytochromes"/>
    <property type="match status" value="1"/>
</dbReference>
<evidence type="ECO:0000256" key="11">
    <source>
        <dbReference type="SAM" id="MobiDB-lite"/>
    </source>
</evidence>
<comment type="catalytic activity">
    <reaction evidence="10">
        <text>6 Fe(III)-[cytochrome c] + NH4(+) + 2 H2O = 6 Fe(II)-[cytochrome c] + nitrite + 8 H(+)</text>
        <dbReference type="Rhea" id="RHEA:13089"/>
        <dbReference type="Rhea" id="RHEA-COMP:10350"/>
        <dbReference type="Rhea" id="RHEA-COMP:14399"/>
        <dbReference type="ChEBI" id="CHEBI:15377"/>
        <dbReference type="ChEBI" id="CHEBI:15378"/>
        <dbReference type="ChEBI" id="CHEBI:16301"/>
        <dbReference type="ChEBI" id="CHEBI:28938"/>
        <dbReference type="ChEBI" id="CHEBI:29033"/>
        <dbReference type="ChEBI" id="CHEBI:29034"/>
        <dbReference type="EC" id="1.7.2.2"/>
    </reaction>
</comment>
<comment type="similarity">
    <text evidence="2">Belongs to the cytochrome c-552 family.</text>
</comment>
<reference evidence="13" key="1">
    <citation type="submission" date="2016-10" db="EMBL/GenBank/DDBJ databases">
        <authorList>
            <person name="Varghese N."/>
            <person name="Submissions S."/>
        </authorList>
    </citation>
    <scope>NUCLEOTIDE SEQUENCE [LARGE SCALE GENOMIC DNA]</scope>
    <source>
        <strain evidence="13">DSM 8344</strain>
    </source>
</reference>
<evidence type="ECO:0000256" key="3">
    <source>
        <dbReference type="ARBA" id="ARBA00011887"/>
    </source>
</evidence>
<dbReference type="EC" id="1.7.2.2" evidence="3"/>
<dbReference type="GO" id="GO:0020037">
    <property type="term" value="F:heme binding"/>
    <property type="evidence" value="ECO:0007669"/>
    <property type="project" value="TreeGrafter"/>
</dbReference>
<keyword evidence="6" id="KW-0732">Signal</keyword>
<dbReference type="InterPro" id="IPR003321">
    <property type="entry name" value="Cyt_c552"/>
</dbReference>
<dbReference type="InterPro" id="IPR036280">
    <property type="entry name" value="Multihaem_cyt_sf"/>
</dbReference>
<keyword evidence="5" id="KW-0479">Metal-binding</keyword>
<gene>
    <name evidence="12" type="ORF">SAMN05443529_1518</name>
</gene>
<accession>A0A1G8LM42</accession>
<dbReference type="Gene3D" id="1.20.140.10">
    <property type="entry name" value="Butyryl-CoA Dehydrogenase, subunit A, domain 3"/>
    <property type="match status" value="1"/>
</dbReference>
<dbReference type="OrthoDB" id="9780421at2"/>
<evidence type="ECO:0000256" key="6">
    <source>
        <dbReference type="ARBA" id="ARBA00022729"/>
    </source>
</evidence>
<keyword evidence="13" id="KW-1185">Reference proteome</keyword>
<keyword evidence="8" id="KW-0560">Oxidoreductase</keyword>